<dbReference type="InterPro" id="IPR006158">
    <property type="entry name" value="Cobalamin-bd"/>
</dbReference>
<dbReference type="InterPro" id="IPR034466">
    <property type="entry name" value="Methyltransferase_Class_B"/>
</dbReference>
<dbReference type="InterPro" id="IPR013785">
    <property type="entry name" value="Aldolase_TIM"/>
</dbReference>
<evidence type="ECO:0000256" key="4">
    <source>
        <dbReference type="ARBA" id="ARBA00023004"/>
    </source>
</evidence>
<dbReference type="GO" id="GO:0051539">
    <property type="term" value="F:4 iron, 4 sulfur cluster binding"/>
    <property type="evidence" value="ECO:0007669"/>
    <property type="project" value="UniProtKB-KW"/>
</dbReference>
<dbReference type="GO" id="GO:0005829">
    <property type="term" value="C:cytosol"/>
    <property type="evidence" value="ECO:0007669"/>
    <property type="project" value="TreeGrafter"/>
</dbReference>
<keyword evidence="4" id="KW-0408">Iron</keyword>
<dbReference type="PANTHER" id="PTHR43409:SF9">
    <property type="entry name" value="BLR2995 PROTEIN"/>
    <property type="match status" value="1"/>
</dbReference>
<evidence type="ECO:0000313" key="7">
    <source>
        <dbReference type="EMBL" id="SFV37105.1"/>
    </source>
</evidence>
<evidence type="ECO:0000256" key="1">
    <source>
        <dbReference type="ARBA" id="ARBA00001966"/>
    </source>
</evidence>
<feature type="domain" description="Radical SAM core" evidence="6">
    <location>
        <begin position="174"/>
        <end position="407"/>
    </location>
</feature>
<dbReference type="Gene3D" id="3.40.50.280">
    <property type="entry name" value="Cobalamin-binding domain"/>
    <property type="match status" value="1"/>
</dbReference>
<dbReference type="Pfam" id="PF13282">
    <property type="entry name" value="DUF4070"/>
    <property type="match status" value="1"/>
</dbReference>
<dbReference type="Pfam" id="PF02310">
    <property type="entry name" value="B12-binding"/>
    <property type="match status" value="1"/>
</dbReference>
<dbReference type="SUPFAM" id="SSF102114">
    <property type="entry name" value="Radical SAM enzymes"/>
    <property type="match status" value="1"/>
</dbReference>
<protein>
    <submittedName>
        <fullName evidence="7">Radical SAM superfamily enzyme YgiQ, UPF0313 family</fullName>
    </submittedName>
</protein>
<dbReference type="InterPro" id="IPR006638">
    <property type="entry name" value="Elp3/MiaA/NifB-like_rSAM"/>
</dbReference>
<evidence type="ECO:0000256" key="3">
    <source>
        <dbReference type="ARBA" id="ARBA00022723"/>
    </source>
</evidence>
<dbReference type="Gene3D" id="3.20.20.70">
    <property type="entry name" value="Aldolase class I"/>
    <property type="match status" value="1"/>
</dbReference>
<dbReference type="InterPro" id="IPR025274">
    <property type="entry name" value="DUF4070"/>
</dbReference>
<dbReference type="RefSeq" id="WP_244531275.1">
    <property type="nucleotide sequence ID" value="NZ_FPCH01000003.1"/>
</dbReference>
<keyword evidence="8" id="KW-1185">Reference proteome</keyword>
<dbReference type="InterPro" id="IPR034530">
    <property type="entry name" value="HpnP-like"/>
</dbReference>
<dbReference type="GO" id="GO:0046872">
    <property type="term" value="F:metal ion binding"/>
    <property type="evidence" value="ECO:0007669"/>
    <property type="project" value="UniProtKB-KW"/>
</dbReference>
<dbReference type="InterPro" id="IPR058240">
    <property type="entry name" value="rSAM_sf"/>
</dbReference>
<dbReference type="SMART" id="SM00729">
    <property type="entry name" value="Elp3"/>
    <property type="match status" value="1"/>
</dbReference>
<accession>A0A1I7NR55</accession>
<organism evidence="7 8">
    <name type="scientific">Hyphomicrobium facile</name>
    <dbReference type="NCBI Taxonomy" id="51670"/>
    <lineage>
        <taxon>Bacteria</taxon>
        <taxon>Pseudomonadati</taxon>
        <taxon>Pseudomonadota</taxon>
        <taxon>Alphaproteobacteria</taxon>
        <taxon>Hyphomicrobiales</taxon>
        <taxon>Hyphomicrobiaceae</taxon>
        <taxon>Hyphomicrobium</taxon>
    </lineage>
</organism>
<keyword evidence="2" id="KW-0949">S-adenosyl-L-methionine</keyword>
<reference evidence="8" key="1">
    <citation type="submission" date="2016-10" db="EMBL/GenBank/DDBJ databases">
        <authorList>
            <person name="Varghese N."/>
            <person name="Submissions S."/>
        </authorList>
    </citation>
    <scope>NUCLEOTIDE SEQUENCE [LARGE SCALE GENOMIC DNA]</scope>
    <source>
        <strain evidence="8">DSM 1565</strain>
    </source>
</reference>
<dbReference type="Pfam" id="PF04055">
    <property type="entry name" value="Radical_SAM"/>
    <property type="match status" value="1"/>
</dbReference>
<gene>
    <name evidence="7" type="ORF">SAMN04488557_2995</name>
</gene>
<keyword evidence="5" id="KW-0411">Iron-sulfur</keyword>
<proteinExistence type="predicted"/>
<dbReference type="SFLD" id="SFLDS00029">
    <property type="entry name" value="Radical_SAM"/>
    <property type="match status" value="1"/>
</dbReference>
<dbReference type="EMBL" id="FPCH01000003">
    <property type="protein sequence ID" value="SFV37105.1"/>
    <property type="molecule type" value="Genomic_DNA"/>
</dbReference>
<comment type="cofactor">
    <cofactor evidence="1">
        <name>[4Fe-4S] cluster</name>
        <dbReference type="ChEBI" id="CHEBI:49883"/>
    </cofactor>
</comment>
<dbReference type="STRING" id="51670.SAMN04488557_2995"/>
<dbReference type="Proteomes" id="UP000199423">
    <property type="component" value="Unassembled WGS sequence"/>
</dbReference>
<keyword evidence="3" id="KW-0479">Metal-binding</keyword>
<dbReference type="SFLD" id="SFLDG01082">
    <property type="entry name" value="B12-binding_domain_containing"/>
    <property type="match status" value="1"/>
</dbReference>
<dbReference type="SFLD" id="SFLDF00303">
    <property type="entry name" value="hopanoid_C2-methyltransferase"/>
    <property type="match status" value="1"/>
</dbReference>
<evidence type="ECO:0000259" key="6">
    <source>
        <dbReference type="PROSITE" id="PS51918"/>
    </source>
</evidence>
<dbReference type="SFLD" id="SFLDG01123">
    <property type="entry name" value="methyltransferase_(Class_B)"/>
    <property type="match status" value="1"/>
</dbReference>
<evidence type="ECO:0000256" key="2">
    <source>
        <dbReference type="ARBA" id="ARBA00022691"/>
    </source>
</evidence>
<dbReference type="PANTHER" id="PTHR43409">
    <property type="entry name" value="ANAEROBIC MAGNESIUM-PROTOPORPHYRIN IX MONOMETHYL ESTER CYCLASE-RELATED"/>
    <property type="match status" value="1"/>
</dbReference>
<dbReference type="InterPro" id="IPR007197">
    <property type="entry name" value="rSAM"/>
</dbReference>
<dbReference type="InterPro" id="IPR051198">
    <property type="entry name" value="BchE-like"/>
</dbReference>
<dbReference type="GO" id="GO:0003824">
    <property type="term" value="F:catalytic activity"/>
    <property type="evidence" value="ECO:0007669"/>
    <property type="project" value="InterPro"/>
</dbReference>
<sequence length="527" mass="59873">MTSLPAERRKILCVFPRYSPSFGTFEYAFPLLDGVSAFMPPQGLLVVAAALPPTWEVRFRDENIESATAEDFAWADAVFVSGMHIQRPQISDICRLAHAHGKTTVLGGPSVSACPEQYPEFDYLHVGELGDATDEVIARLARDPSRPIRQVVLTTRERRDLGDFPIPAYELVPLERYFIGSIQFSSGCPYQCEFCDIPGLYGRTPRLKTPEQIIAELDELLARGTNGAVYFVDDNFIAHRRAVRELLPHLVEWQKRNGYPFYFACEATLNIAKRPEILELMREASFGTVFCGIETPDPDALRAMSKEHNLMVPIIEAIGTLNSYGLEVVSGIILGLDTDKENSGEALLEFIERSNIPMLTINLLQALPRTPLWDRLAREGRLVHDDSRESNVDFKLPYAQVLSTWRDCMARAYEPEAVFARFAYQIRETYPHRIKLPNSPQRLSFRNIRRAVYMLCRIIWEVGVRSDYRAEFWKFARPLLRRGDIENLIAVPLVAHHLIMFSREAVAGRRNASHYSARLLEPAIAAE</sequence>
<evidence type="ECO:0000256" key="5">
    <source>
        <dbReference type="ARBA" id="ARBA00023014"/>
    </source>
</evidence>
<dbReference type="GO" id="GO:0031419">
    <property type="term" value="F:cobalamin binding"/>
    <property type="evidence" value="ECO:0007669"/>
    <property type="project" value="InterPro"/>
</dbReference>
<dbReference type="PROSITE" id="PS51918">
    <property type="entry name" value="RADICAL_SAM"/>
    <property type="match status" value="1"/>
</dbReference>
<name>A0A1I7NR55_9HYPH</name>
<evidence type="ECO:0000313" key="8">
    <source>
        <dbReference type="Proteomes" id="UP000199423"/>
    </source>
</evidence>
<dbReference type="AlphaFoldDB" id="A0A1I7NR55"/>